<evidence type="ECO:0000256" key="1">
    <source>
        <dbReference type="ARBA" id="ARBA00022679"/>
    </source>
</evidence>
<reference evidence="6 7" key="1">
    <citation type="journal article" date="2015" name="Nature">
        <title>rRNA introns, odd ribosomes, and small enigmatic genomes across a large radiation of phyla.</title>
        <authorList>
            <person name="Brown C.T."/>
            <person name="Hug L.A."/>
            <person name="Thomas B.C."/>
            <person name="Sharon I."/>
            <person name="Castelle C.J."/>
            <person name="Singh A."/>
            <person name="Wilkins M.J."/>
            <person name="Williams K.H."/>
            <person name="Banfield J.F."/>
        </authorList>
    </citation>
    <scope>NUCLEOTIDE SEQUENCE [LARGE SCALE GENOMIC DNA]</scope>
</reference>
<dbReference type="InterPro" id="IPR036451">
    <property type="entry name" value="CblAdoTrfase-like_sf"/>
</dbReference>
<feature type="domain" description="Cobalamin adenosyltransferase-like" evidence="5">
    <location>
        <begin position="2"/>
        <end position="168"/>
    </location>
</feature>
<evidence type="ECO:0000256" key="3">
    <source>
        <dbReference type="ARBA" id="ARBA00022840"/>
    </source>
</evidence>
<dbReference type="GO" id="GO:0008817">
    <property type="term" value="F:corrinoid adenosyltransferase activity"/>
    <property type="evidence" value="ECO:0007669"/>
    <property type="project" value="UniProtKB-UniRule"/>
</dbReference>
<dbReference type="PANTHER" id="PTHR12213">
    <property type="entry name" value="CORRINOID ADENOSYLTRANSFERASE"/>
    <property type="match status" value="1"/>
</dbReference>
<dbReference type="Pfam" id="PF01923">
    <property type="entry name" value="Cob_adeno_trans"/>
    <property type="match status" value="1"/>
</dbReference>
<dbReference type="SUPFAM" id="SSF89028">
    <property type="entry name" value="Cobalamin adenosyltransferase-like"/>
    <property type="match status" value="1"/>
</dbReference>
<dbReference type="Gene3D" id="1.20.1200.10">
    <property type="entry name" value="Cobalamin adenosyltransferase-like"/>
    <property type="match status" value="1"/>
</dbReference>
<sequence length="183" mass="20357">MLYTRKGDKGDTSAFGCNQRFSKNSALAEALGNVDEINSLLGICKVKSLGFEFQVLDFKLDEIIEQIQQDLFIIQAALAGADKKITQEKIGYLEQIIDELEKQLSPVKSFFISGGAELSALFDYSRAVSRRAERRVVAYSDSEKGKLAPEILAYLNRLSSLLYALARAANLKSGQKEKFPSYE</sequence>
<dbReference type="GO" id="GO:0005524">
    <property type="term" value="F:ATP binding"/>
    <property type="evidence" value="ECO:0007669"/>
    <property type="project" value="UniProtKB-UniRule"/>
</dbReference>
<comment type="caution">
    <text evidence="6">The sequence shown here is derived from an EMBL/GenBank/DDBJ whole genome shotgun (WGS) entry which is preliminary data.</text>
</comment>
<evidence type="ECO:0000256" key="4">
    <source>
        <dbReference type="RuleBase" id="RU366026"/>
    </source>
</evidence>
<name>A0A0G0GAU8_9BACT</name>
<dbReference type="EC" id="2.5.1.17" evidence="4"/>
<dbReference type="NCBIfam" id="TIGR00636">
    <property type="entry name" value="PduO_Nterm"/>
    <property type="match status" value="1"/>
</dbReference>
<dbReference type="PANTHER" id="PTHR12213:SF0">
    <property type="entry name" value="CORRINOID ADENOSYLTRANSFERASE MMAB"/>
    <property type="match status" value="1"/>
</dbReference>
<dbReference type="AlphaFoldDB" id="A0A0G0GAU8"/>
<keyword evidence="2 4" id="KW-0547">Nucleotide-binding</keyword>
<dbReference type="InterPro" id="IPR029499">
    <property type="entry name" value="PduO-typ"/>
</dbReference>
<comment type="similarity">
    <text evidence="4">Belongs to the Cob(I)alamin adenosyltransferase family.</text>
</comment>
<comment type="catalytic activity">
    <reaction evidence="4">
        <text>2 cob(II)alamin + reduced [electron-transfer flavoprotein] + 2 ATP = 2 adenosylcob(III)alamin + 2 triphosphate + oxidized [electron-transfer flavoprotein] + 3 H(+)</text>
        <dbReference type="Rhea" id="RHEA:28671"/>
        <dbReference type="Rhea" id="RHEA-COMP:10685"/>
        <dbReference type="Rhea" id="RHEA-COMP:10686"/>
        <dbReference type="ChEBI" id="CHEBI:15378"/>
        <dbReference type="ChEBI" id="CHEBI:16304"/>
        <dbReference type="ChEBI" id="CHEBI:18036"/>
        <dbReference type="ChEBI" id="CHEBI:18408"/>
        <dbReference type="ChEBI" id="CHEBI:30616"/>
        <dbReference type="ChEBI" id="CHEBI:57692"/>
        <dbReference type="ChEBI" id="CHEBI:58307"/>
        <dbReference type="EC" id="2.5.1.17"/>
    </reaction>
</comment>
<protein>
    <recommendedName>
        <fullName evidence="4">Corrinoid adenosyltransferase</fullName>
        <ecNumber evidence="4">2.5.1.17</ecNumber>
    </recommendedName>
    <alternativeName>
        <fullName evidence="4">Cob(II)alamin adenosyltransferase</fullName>
    </alternativeName>
    <alternativeName>
        <fullName evidence="4">Cob(II)yrinic acid a,c-diamide adenosyltransferase</fullName>
    </alternativeName>
    <alternativeName>
        <fullName evidence="4">Cobinamide/cobalamin adenosyltransferase</fullName>
    </alternativeName>
</protein>
<dbReference type="PATRIC" id="fig|1619010.3.peg.125"/>
<organism evidence="6 7">
    <name type="scientific">Candidatus Wolfebacteria bacterium GW2011_GWC1_37_10</name>
    <dbReference type="NCBI Taxonomy" id="1619010"/>
    <lineage>
        <taxon>Bacteria</taxon>
        <taxon>Candidatus Wolfeibacteriota</taxon>
    </lineage>
</organism>
<dbReference type="InterPro" id="IPR016030">
    <property type="entry name" value="CblAdoTrfase-like"/>
</dbReference>
<comment type="pathway">
    <text evidence="4">Cofactor biosynthesis; adenosylcobalamin biosynthesis; adenosylcobalamin from cob(II)yrinate a,c-diamide: step 2/7.</text>
</comment>
<keyword evidence="1 4" id="KW-0808">Transferase</keyword>
<comment type="catalytic activity">
    <reaction evidence="4">
        <text>2 cob(II)yrinate a,c diamide + reduced [electron-transfer flavoprotein] + 2 ATP = 2 adenosylcob(III)yrinate a,c-diamide + 2 triphosphate + oxidized [electron-transfer flavoprotein] + 3 H(+)</text>
        <dbReference type="Rhea" id="RHEA:11528"/>
        <dbReference type="Rhea" id="RHEA-COMP:10685"/>
        <dbReference type="Rhea" id="RHEA-COMP:10686"/>
        <dbReference type="ChEBI" id="CHEBI:15378"/>
        <dbReference type="ChEBI" id="CHEBI:18036"/>
        <dbReference type="ChEBI" id="CHEBI:30616"/>
        <dbReference type="ChEBI" id="CHEBI:57692"/>
        <dbReference type="ChEBI" id="CHEBI:58307"/>
        <dbReference type="ChEBI" id="CHEBI:58503"/>
        <dbReference type="ChEBI" id="CHEBI:58537"/>
        <dbReference type="EC" id="2.5.1.17"/>
    </reaction>
</comment>
<evidence type="ECO:0000256" key="2">
    <source>
        <dbReference type="ARBA" id="ARBA00022741"/>
    </source>
</evidence>
<evidence type="ECO:0000313" key="6">
    <source>
        <dbReference type="EMBL" id="KKQ23175.1"/>
    </source>
</evidence>
<evidence type="ECO:0000313" key="7">
    <source>
        <dbReference type="Proteomes" id="UP000034044"/>
    </source>
</evidence>
<keyword evidence="3 4" id="KW-0067">ATP-binding</keyword>
<proteinExistence type="inferred from homology"/>
<dbReference type="EMBL" id="LBSR01000003">
    <property type="protein sequence ID" value="KKQ23175.1"/>
    <property type="molecule type" value="Genomic_DNA"/>
</dbReference>
<dbReference type="UniPathway" id="UPA00148">
    <property type="reaction ID" value="UER00233"/>
</dbReference>
<gene>
    <name evidence="6" type="ORF">US36_C0003G0009</name>
</gene>
<dbReference type="GO" id="GO:0009236">
    <property type="term" value="P:cobalamin biosynthetic process"/>
    <property type="evidence" value="ECO:0007669"/>
    <property type="project" value="UniProtKB-UniRule"/>
</dbReference>
<accession>A0A0G0GAU8</accession>
<evidence type="ECO:0000259" key="5">
    <source>
        <dbReference type="Pfam" id="PF01923"/>
    </source>
</evidence>
<dbReference type="Proteomes" id="UP000034044">
    <property type="component" value="Unassembled WGS sequence"/>
</dbReference>
<keyword evidence="4" id="KW-0169">Cobalamin biosynthesis</keyword>